<dbReference type="PRINTS" id="PR00625">
    <property type="entry name" value="JDOMAIN"/>
</dbReference>
<gene>
    <name evidence="2" type="ORF">AsFPU1_1846</name>
</gene>
<feature type="domain" description="J" evidence="1">
    <location>
        <begin position="6"/>
        <end position="67"/>
    </location>
</feature>
<dbReference type="PROSITE" id="PS50076">
    <property type="entry name" value="DNAJ_2"/>
    <property type="match status" value="1"/>
</dbReference>
<evidence type="ECO:0000259" key="1">
    <source>
        <dbReference type="PROSITE" id="PS50076"/>
    </source>
</evidence>
<sequence>MNKLKKSYEVLGVSPDDTKEQIQQAYRDLIQVWYPYSYGYNPRLQKQAKAKLKEINLAYEEIIKSRSSSENTDCATQVNDSQEKNSTEVDFKIFTQFILSLFQLTPEEQQKLEKEIKKKTNVEEKKSQVHFKIYVAYPNSVVTNCDMIGIAVEELHFGLS</sequence>
<reference evidence="3" key="1">
    <citation type="submission" date="2017-05" db="EMBL/GenBank/DDBJ databases">
        <title>Physiological properties and genetic analysis related to exopolysaccharide production of fresh-water unicellular cyanobacterium Aphanothece sacrum, Suizenji Nori, that has been cultured as a food source in Japan.</title>
        <authorList>
            <person name="Kanesaki Y."/>
            <person name="Yoshikawa S."/>
            <person name="Ohki K."/>
        </authorList>
    </citation>
    <scope>NUCLEOTIDE SEQUENCE [LARGE SCALE GENOMIC DNA]</scope>
    <source>
        <strain evidence="3">FPU1</strain>
    </source>
</reference>
<dbReference type="CDD" id="cd06257">
    <property type="entry name" value="DnaJ"/>
    <property type="match status" value="1"/>
</dbReference>
<dbReference type="Pfam" id="PF00226">
    <property type="entry name" value="DnaJ"/>
    <property type="match status" value="1"/>
</dbReference>
<protein>
    <submittedName>
        <fullName evidence="2">Molecular chaperone DnaJ</fullName>
    </submittedName>
</protein>
<dbReference type="EMBL" id="BDQK01000008">
    <property type="protein sequence ID" value="GBF80445.1"/>
    <property type="molecule type" value="Genomic_DNA"/>
</dbReference>
<dbReference type="Gene3D" id="1.10.287.110">
    <property type="entry name" value="DnaJ domain"/>
    <property type="match status" value="1"/>
</dbReference>
<dbReference type="InterPro" id="IPR036869">
    <property type="entry name" value="J_dom_sf"/>
</dbReference>
<dbReference type="SMART" id="SM00271">
    <property type="entry name" value="DnaJ"/>
    <property type="match status" value="1"/>
</dbReference>
<dbReference type="OrthoDB" id="9779889at2"/>
<organism evidence="2 3">
    <name type="scientific">Aphanothece sacrum FPU1</name>
    <dbReference type="NCBI Taxonomy" id="1920663"/>
    <lineage>
        <taxon>Bacteria</taxon>
        <taxon>Bacillati</taxon>
        <taxon>Cyanobacteriota</taxon>
        <taxon>Cyanophyceae</taxon>
        <taxon>Oscillatoriophycideae</taxon>
        <taxon>Chroococcales</taxon>
        <taxon>Aphanothecaceae</taxon>
        <taxon>Aphanothece</taxon>
    </lineage>
</organism>
<dbReference type="AlphaFoldDB" id="A0A401IGN9"/>
<evidence type="ECO:0000313" key="2">
    <source>
        <dbReference type="EMBL" id="GBF80445.1"/>
    </source>
</evidence>
<dbReference type="Proteomes" id="UP000287247">
    <property type="component" value="Unassembled WGS sequence"/>
</dbReference>
<comment type="caution">
    <text evidence="2">The sequence shown here is derived from an EMBL/GenBank/DDBJ whole genome shotgun (WGS) entry which is preliminary data.</text>
</comment>
<dbReference type="SUPFAM" id="SSF46565">
    <property type="entry name" value="Chaperone J-domain"/>
    <property type="match status" value="1"/>
</dbReference>
<keyword evidence="3" id="KW-1185">Reference proteome</keyword>
<dbReference type="InterPro" id="IPR001623">
    <property type="entry name" value="DnaJ_domain"/>
</dbReference>
<accession>A0A401IGN9</accession>
<proteinExistence type="predicted"/>
<name>A0A401IGN9_APHSA</name>
<evidence type="ECO:0000313" key="3">
    <source>
        <dbReference type="Proteomes" id="UP000287247"/>
    </source>
</evidence>
<dbReference type="RefSeq" id="WP_124975392.1">
    <property type="nucleotide sequence ID" value="NZ_BDQK01000008.1"/>
</dbReference>